<dbReference type="InterPro" id="IPR004046">
    <property type="entry name" value="GST_C"/>
</dbReference>
<evidence type="ECO:0000313" key="5">
    <source>
        <dbReference type="EMBL" id="KAL2612526.1"/>
    </source>
</evidence>
<dbReference type="AlphaFoldDB" id="A0ABD1XX65"/>
<sequence length="145" mass="16508">MTIKIYGSSQFTSTGRVLITLFEKHIEDFEIVDIDLFKGEHRTPEFLISQKVEQLQGDDALVATSTVKLGVVLDVYEKRLGETEYLAGDFFSLADLSHITFAWFLIHLAHHSALFNSRPHVKAWIDKLFSRPSTQKWLKLAGLVS</sequence>
<dbReference type="PANTHER" id="PTHR43900:SF3">
    <property type="entry name" value="GLUTATHIONE S-TRANSFERASE RHO"/>
    <property type="match status" value="1"/>
</dbReference>
<dbReference type="EC" id="2.5.1.18" evidence="1"/>
<evidence type="ECO:0000259" key="4">
    <source>
        <dbReference type="PROSITE" id="PS50405"/>
    </source>
</evidence>
<feature type="domain" description="GST C-terminal" evidence="4">
    <location>
        <begin position="20"/>
        <end position="145"/>
    </location>
</feature>
<proteinExistence type="predicted"/>
<dbReference type="InterPro" id="IPR010987">
    <property type="entry name" value="Glutathione-S-Trfase_C-like"/>
</dbReference>
<organism evidence="5 6">
    <name type="scientific">Riccia fluitans</name>
    <dbReference type="NCBI Taxonomy" id="41844"/>
    <lineage>
        <taxon>Eukaryota</taxon>
        <taxon>Viridiplantae</taxon>
        <taxon>Streptophyta</taxon>
        <taxon>Embryophyta</taxon>
        <taxon>Marchantiophyta</taxon>
        <taxon>Marchantiopsida</taxon>
        <taxon>Marchantiidae</taxon>
        <taxon>Marchantiales</taxon>
        <taxon>Ricciaceae</taxon>
        <taxon>Riccia</taxon>
    </lineage>
</organism>
<keyword evidence="6" id="KW-1185">Reference proteome</keyword>
<evidence type="ECO:0000256" key="3">
    <source>
        <dbReference type="ARBA" id="ARBA00047960"/>
    </source>
</evidence>
<gene>
    <name evidence="5" type="ORF">R1flu_024218</name>
</gene>
<name>A0ABD1XX65_9MARC</name>
<comment type="catalytic activity">
    <reaction evidence="3">
        <text>RX + glutathione = an S-substituted glutathione + a halide anion + H(+)</text>
        <dbReference type="Rhea" id="RHEA:16437"/>
        <dbReference type="ChEBI" id="CHEBI:15378"/>
        <dbReference type="ChEBI" id="CHEBI:16042"/>
        <dbReference type="ChEBI" id="CHEBI:17792"/>
        <dbReference type="ChEBI" id="CHEBI:57925"/>
        <dbReference type="ChEBI" id="CHEBI:90779"/>
        <dbReference type="EC" id="2.5.1.18"/>
    </reaction>
</comment>
<dbReference type="GO" id="GO:0004364">
    <property type="term" value="F:glutathione transferase activity"/>
    <property type="evidence" value="ECO:0007669"/>
    <property type="project" value="UniProtKB-EC"/>
</dbReference>
<comment type="caution">
    <text evidence="5">The sequence shown here is derived from an EMBL/GenBank/DDBJ whole genome shotgun (WGS) entry which is preliminary data.</text>
</comment>
<evidence type="ECO:0000256" key="2">
    <source>
        <dbReference type="ARBA" id="ARBA00022679"/>
    </source>
</evidence>
<dbReference type="SUPFAM" id="SSF47616">
    <property type="entry name" value="GST C-terminal domain-like"/>
    <property type="match status" value="1"/>
</dbReference>
<dbReference type="EMBL" id="JBHFFA010000007">
    <property type="protein sequence ID" value="KAL2612526.1"/>
    <property type="molecule type" value="Genomic_DNA"/>
</dbReference>
<reference evidence="5 6" key="1">
    <citation type="submission" date="2024-09" db="EMBL/GenBank/DDBJ databases">
        <title>Chromosome-scale assembly of Riccia fluitans.</title>
        <authorList>
            <person name="Paukszto L."/>
            <person name="Sawicki J."/>
            <person name="Karawczyk K."/>
            <person name="Piernik-Szablinska J."/>
            <person name="Szczecinska M."/>
            <person name="Mazdziarz M."/>
        </authorList>
    </citation>
    <scope>NUCLEOTIDE SEQUENCE [LARGE SCALE GENOMIC DNA]</scope>
    <source>
        <strain evidence="5">Rf_01</strain>
        <tissue evidence="5">Aerial parts of the thallus</tissue>
    </source>
</reference>
<evidence type="ECO:0000313" key="6">
    <source>
        <dbReference type="Proteomes" id="UP001605036"/>
    </source>
</evidence>
<dbReference type="Pfam" id="PF00043">
    <property type="entry name" value="GST_C"/>
    <property type="match status" value="1"/>
</dbReference>
<evidence type="ECO:0000256" key="1">
    <source>
        <dbReference type="ARBA" id="ARBA00012452"/>
    </source>
</evidence>
<dbReference type="PROSITE" id="PS50405">
    <property type="entry name" value="GST_CTER"/>
    <property type="match status" value="1"/>
</dbReference>
<dbReference type="PANTHER" id="PTHR43900">
    <property type="entry name" value="GLUTATHIONE S-TRANSFERASE RHO"/>
    <property type="match status" value="1"/>
</dbReference>
<dbReference type="Proteomes" id="UP001605036">
    <property type="component" value="Unassembled WGS sequence"/>
</dbReference>
<dbReference type="InterPro" id="IPR036282">
    <property type="entry name" value="Glutathione-S-Trfase_C_sf"/>
</dbReference>
<accession>A0ABD1XX65</accession>
<protein>
    <recommendedName>
        <fullName evidence="1">glutathione transferase</fullName>
        <ecNumber evidence="1">2.5.1.18</ecNumber>
    </recommendedName>
</protein>
<keyword evidence="2" id="KW-0808">Transferase</keyword>
<dbReference type="Gene3D" id="3.40.30.10">
    <property type="entry name" value="Glutaredoxin"/>
    <property type="match status" value="1"/>
</dbReference>
<dbReference type="Gene3D" id="1.20.1050.10">
    <property type="match status" value="1"/>
</dbReference>